<dbReference type="EMBL" id="ML213504">
    <property type="protein sequence ID" value="TFK55737.1"/>
    <property type="molecule type" value="Genomic_DNA"/>
</dbReference>
<feature type="chain" id="PRO_5022821921" description="Carbohydrate-binding module family 19 domain-containing protein" evidence="2">
    <location>
        <begin position="20"/>
        <end position="473"/>
    </location>
</feature>
<name>A0A5C3NFN4_9AGAM</name>
<evidence type="ECO:0000256" key="2">
    <source>
        <dbReference type="SAM" id="SignalP"/>
    </source>
</evidence>
<feature type="compositionally biased region" description="Low complexity" evidence="1">
    <location>
        <begin position="339"/>
        <end position="351"/>
    </location>
</feature>
<feature type="region of interest" description="Disordered" evidence="1">
    <location>
        <begin position="331"/>
        <end position="351"/>
    </location>
</feature>
<dbReference type="AlphaFoldDB" id="A0A5C3NFN4"/>
<evidence type="ECO:0000313" key="4">
    <source>
        <dbReference type="Proteomes" id="UP000305948"/>
    </source>
</evidence>
<accession>A0A5C3NFN4</accession>
<reference evidence="3 4" key="1">
    <citation type="journal article" date="2019" name="Nat. Ecol. Evol.">
        <title>Megaphylogeny resolves global patterns of mushroom evolution.</title>
        <authorList>
            <person name="Varga T."/>
            <person name="Krizsan K."/>
            <person name="Foldi C."/>
            <person name="Dima B."/>
            <person name="Sanchez-Garcia M."/>
            <person name="Sanchez-Ramirez S."/>
            <person name="Szollosi G.J."/>
            <person name="Szarkandi J.G."/>
            <person name="Papp V."/>
            <person name="Albert L."/>
            <person name="Andreopoulos W."/>
            <person name="Angelini C."/>
            <person name="Antonin V."/>
            <person name="Barry K.W."/>
            <person name="Bougher N.L."/>
            <person name="Buchanan P."/>
            <person name="Buyck B."/>
            <person name="Bense V."/>
            <person name="Catcheside P."/>
            <person name="Chovatia M."/>
            <person name="Cooper J."/>
            <person name="Damon W."/>
            <person name="Desjardin D."/>
            <person name="Finy P."/>
            <person name="Geml J."/>
            <person name="Haridas S."/>
            <person name="Hughes K."/>
            <person name="Justo A."/>
            <person name="Karasinski D."/>
            <person name="Kautmanova I."/>
            <person name="Kiss B."/>
            <person name="Kocsube S."/>
            <person name="Kotiranta H."/>
            <person name="LaButti K.M."/>
            <person name="Lechner B.E."/>
            <person name="Liimatainen K."/>
            <person name="Lipzen A."/>
            <person name="Lukacs Z."/>
            <person name="Mihaltcheva S."/>
            <person name="Morgado L.N."/>
            <person name="Niskanen T."/>
            <person name="Noordeloos M.E."/>
            <person name="Ohm R.A."/>
            <person name="Ortiz-Santana B."/>
            <person name="Ovrebo C."/>
            <person name="Racz N."/>
            <person name="Riley R."/>
            <person name="Savchenko A."/>
            <person name="Shiryaev A."/>
            <person name="Soop K."/>
            <person name="Spirin V."/>
            <person name="Szebenyi C."/>
            <person name="Tomsovsky M."/>
            <person name="Tulloss R.E."/>
            <person name="Uehling J."/>
            <person name="Grigoriev I.V."/>
            <person name="Vagvolgyi C."/>
            <person name="Papp T."/>
            <person name="Martin F.M."/>
            <person name="Miettinen O."/>
            <person name="Hibbett D.S."/>
            <person name="Nagy L.G."/>
        </authorList>
    </citation>
    <scope>NUCLEOTIDE SEQUENCE [LARGE SCALE GENOMIC DNA]</scope>
    <source>
        <strain evidence="3 4">OMC1185</strain>
    </source>
</reference>
<feature type="signal peptide" evidence="2">
    <location>
        <begin position="1"/>
        <end position="19"/>
    </location>
</feature>
<feature type="region of interest" description="Disordered" evidence="1">
    <location>
        <begin position="162"/>
        <end position="203"/>
    </location>
</feature>
<dbReference type="Proteomes" id="UP000305948">
    <property type="component" value="Unassembled WGS sequence"/>
</dbReference>
<proteinExistence type="predicted"/>
<keyword evidence="4" id="KW-1185">Reference proteome</keyword>
<evidence type="ECO:0000256" key="1">
    <source>
        <dbReference type="SAM" id="MobiDB-lite"/>
    </source>
</evidence>
<sequence>MVQLTSVFSALCAIYAVSAAPTPLQKRIAQTIADSTTQWVQACTKAGGASQCQPISQTAFMSLLAAGKNCDQQDAADAMIDLAKQLNNDADMIRLAQIFVQQPRNAPDSLQVPYCQSAPKNEELNGLFHCQFAGSDFTKFSGDQTGNVPLGLTAVNPAGSCPAKTDGPVPDGVQLNTLVTSPGAAEGGSGSGSSSGSSSSSSSTSSASAESCTSAAATTSSAAAAATSSASNNSGSSGTAAGNSKSFTLSNGQDAQKLNAQFATLSADSSCTDGDNACVGGAFAQCVSGKFVTTQCAGGTQCFALPLVNSAGTSITCSTEDDAATRIAATGATGGVTGDGSTDSSSSSTGATATSASAAAPAASSPAANNAAAASGSKSFLISNGQDAQKLNAQFASLSADSSCTDGDNACVGGAFAQCVSGKFVTTQCAGGLQCFALPLVNSAGTSTTCTTEADAASRISATGATGGVTGSN</sequence>
<keyword evidence="2" id="KW-0732">Signal</keyword>
<organism evidence="3 4">
    <name type="scientific">Heliocybe sulcata</name>
    <dbReference type="NCBI Taxonomy" id="5364"/>
    <lineage>
        <taxon>Eukaryota</taxon>
        <taxon>Fungi</taxon>
        <taxon>Dikarya</taxon>
        <taxon>Basidiomycota</taxon>
        <taxon>Agaricomycotina</taxon>
        <taxon>Agaricomycetes</taxon>
        <taxon>Gloeophyllales</taxon>
        <taxon>Gloeophyllaceae</taxon>
        <taxon>Heliocybe</taxon>
    </lineage>
</organism>
<dbReference type="OrthoDB" id="2362516at2759"/>
<protein>
    <recommendedName>
        <fullName evidence="5">Carbohydrate-binding module family 19 domain-containing protein</fullName>
    </recommendedName>
</protein>
<gene>
    <name evidence="3" type="ORF">OE88DRAFT_1652184</name>
</gene>
<evidence type="ECO:0000313" key="3">
    <source>
        <dbReference type="EMBL" id="TFK55737.1"/>
    </source>
</evidence>
<evidence type="ECO:0008006" key="5">
    <source>
        <dbReference type="Google" id="ProtNLM"/>
    </source>
</evidence>
<feature type="compositionally biased region" description="Low complexity" evidence="1">
    <location>
        <begin position="194"/>
        <end position="203"/>
    </location>
</feature>